<dbReference type="RefSeq" id="XP_008082519.1">
    <property type="nucleotide sequence ID" value="XM_008084328.1"/>
</dbReference>
<dbReference type="EMBL" id="KE145363">
    <property type="protein sequence ID" value="EPE31108.1"/>
    <property type="molecule type" value="Genomic_DNA"/>
</dbReference>
<evidence type="ECO:0000313" key="2">
    <source>
        <dbReference type="EMBL" id="EPE31108.1"/>
    </source>
</evidence>
<feature type="region of interest" description="Disordered" evidence="1">
    <location>
        <begin position="1"/>
        <end position="33"/>
    </location>
</feature>
<accession>S3DXL4</accession>
<evidence type="ECO:0000256" key="1">
    <source>
        <dbReference type="SAM" id="MobiDB-lite"/>
    </source>
</evidence>
<reference evidence="2 3" key="1">
    <citation type="journal article" date="2013" name="BMC Genomics">
        <title>Genomics-driven discovery of the pneumocandin biosynthetic gene cluster in the fungus Glarea lozoyensis.</title>
        <authorList>
            <person name="Chen L."/>
            <person name="Yue Q."/>
            <person name="Zhang X."/>
            <person name="Xiang M."/>
            <person name="Wang C."/>
            <person name="Li S."/>
            <person name="Che Y."/>
            <person name="Ortiz-Lopez F.J."/>
            <person name="Bills G.F."/>
            <person name="Liu X."/>
            <person name="An Z."/>
        </authorList>
    </citation>
    <scope>NUCLEOTIDE SEQUENCE [LARGE SCALE GENOMIC DNA]</scope>
    <source>
        <strain evidence="3">ATCC 20868 / MF5171</strain>
    </source>
</reference>
<sequence>MYQLEEGKYVDNPFHGTSGISIKKPGPSGDALHEVKRGQDVDMNRLPMAWDPTDANVRRLFVCPCEAQCSTGTTERKFASWDRKYVIEHLALKHLIEALPGTG</sequence>
<name>S3DXL4_GLAL2</name>
<dbReference type="GeneID" id="19463130"/>
<gene>
    <name evidence="2" type="ORF">GLAREA_04075</name>
</gene>
<keyword evidence="3" id="KW-1185">Reference proteome</keyword>
<dbReference type="AlphaFoldDB" id="S3DXL4"/>
<dbReference type="HOGENOM" id="CLU_178685_0_0_1"/>
<dbReference type="KEGG" id="glz:GLAREA_04075"/>
<organism evidence="2 3">
    <name type="scientific">Glarea lozoyensis (strain ATCC 20868 / MF5171)</name>
    <dbReference type="NCBI Taxonomy" id="1116229"/>
    <lineage>
        <taxon>Eukaryota</taxon>
        <taxon>Fungi</taxon>
        <taxon>Dikarya</taxon>
        <taxon>Ascomycota</taxon>
        <taxon>Pezizomycotina</taxon>
        <taxon>Leotiomycetes</taxon>
        <taxon>Helotiales</taxon>
        <taxon>Helotiaceae</taxon>
        <taxon>Glarea</taxon>
    </lineage>
</organism>
<dbReference type="Proteomes" id="UP000016922">
    <property type="component" value="Unassembled WGS sequence"/>
</dbReference>
<protein>
    <submittedName>
        <fullName evidence="2">Uncharacterized protein</fullName>
    </submittedName>
</protein>
<evidence type="ECO:0000313" key="3">
    <source>
        <dbReference type="Proteomes" id="UP000016922"/>
    </source>
</evidence>
<proteinExistence type="predicted"/>